<dbReference type="EMBL" id="CP045227">
    <property type="protein sequence ID" value="QFS51487.1"/>
    <property type="molecule type" value="Genomic_DNA"/>
</dbReference>
<name>A0A5P8WF80_9NOSO</name>
<evidence type="ECO:0000313" key="2">
    <source>
        <dbReference type="Proteomes" id="UP000326678"/>
    </source>
</evidence>
<organism evidence="1 2">
    <name type="scientific">Nostoc sphaeroides CCNUC1</name>
    <dbReference type="NCBI Taxonomy" id="2653204"/>
    <lineage>
        <taxon>Bacteria</taxon>
        <taxon>Bacillati</taxon>
        <taxon>Cyanobacteriota</taxon>
        <taxon>Cyanophyceae</taxon>
        <taxon>Nostocales</taxon>
        <taxon>Nostocaceae</taxon>
        <taxon>Nostoc</taxon>
    </lineage>
</organism>
<reference evidence="1 2" key="1">
    <citation type="submission" date="2019-10" db="EMBL/GenBank/DDBJ databases">
        <title>Genomic and transcriptomic insights into the perfect genentic adaptation of a filamentous nitrogen-fixing cyanobacterium to rice fields.</title>
        <authorList>
            <person name="Chen Z."/>
        </authorList>
    </citation>
    <scope>NUCLEOTIDE SEQUENCE [LARGE SCALE GENOMIC DNA]</scope>
    <source>
        <strain evidence="1">CCNUC1</strain>
    </source>
</reference>
<gene>
    <name evidence="1" type="ORF">GXM_08981</name>
</gene>
<dbReference type="Proteomes" id="UP000326678">
    <property type="component" value="Chromosome Gxm2"/>
</dbReference>
<evidence type="ECO:0000313" key="1">
    <source>
        <dbReference type="EMBL" id="QFS51487.1"/>
    </source>
</evidence>
<accession>A0A5P8WF80</accession>
<protein>
    <submittedName>
        <fullName evidence="1">Xanthine dehydrogenase</fullName>
    </submittedName>
</protein>
<dbReference type="AlphaFoldDB" id="A0A5P8WF80"/>
<keyword evidence="2" id="KW-1185">Reference proteome</keyword>
<proteinExistence type="predicted"/>
<sequence>MKSQFIQQCFHQKHLGIIATVFALEGTVKVKLGSNNCYQLPKLLILLVA</sequence>
<dbReference type="KEGG" id="nsh:GXM_08981"/>